<dbReference type="SUPFAM" id="SSF55804">
    <property type="entry name" value="Phoshotransferase/anion transport protein"/>
    <property type="match status" value="1"/>
</dbReference>
<reference evidence="9" key="2">
    <citation type="submission" date="2016-11" db="EMBL/GenBank/DDBJ databases">
        <title>Complete genome sequence of Virgibacillus pantothenticus 21D, a halophilic bacterium isolated from the deep hypersaline anoxic basin Discovery in the Mediterranean Sea.</title>
        <authorList>
            <person name="Zeaiter Z."/>
            <person name="Booth J.M."/>
            <person name="Prosdocimi E.M."/>
            <person name="Mapelli F."/>
            <person name="Fusi M."/>
            <person name="Daffonchio D."/>
            <person name="Borin S."/>
            <person name="Crotti E."/>
        </authorList>
    </citation>
    <scope>NUCLEOTIDE SEQUENCE [LARGE SCALE GENOMIC DNA]</scope>
    <source>
        <strain evidence="9">21D</strain>
    </source>
</reference>
<dbReference type="EC" id="2.7.1.202" evidence="8"/>
<evidence type="ECO:0000259" key="6">
    <source>
        <dbReference type="PROSITE" id="PS51094"/>
    </source>
</evidence>
<dbReference type="NCBIfam" id="TIGR00848">
    <property type="entry name" value="fruA"/>
    <property type="match status" value="1"/>
</dbReference>
<dbReference type="PANTHER" id="PTHR47738:SF2">
    <property type="entry name" value="PTS SYSTEM FRUCTOSE-LIKE EIIA COMPONENT"/>
    <property type="match status" value="1"/>
</dbReference>
<reference evidence="8 10" key="3">
    <citation type="submission" date="2024-01" db="EMBL/GenBank/DDBJ databases">
        <title>Survival strategy associated with biotechnological potential of Virgibacillus dokdonensis T4.6 isolated from salt-fermented shrimp paste.</title>
        <authorList>
            <person name="Doan T.V."/>
            <person name="Quach N.T."/>
            <person name="Phi Q.-T."/>
        </authorList>
    </citation>
    <scope>NUCLEOTIDE SEQUENCE [LARGE SCALE GENOMIC DNA]</scope>
    <source>
        <strain evidence="8 10">T4.6</strain>
    </source>
</reference>
<dbReference type="Proteomes" id="UP001356080">
    <property type="component" value="Unassembled WGS sequence"/>
</dbReference>
<dbReference type="PROSITE" id="PS51094">
    <property type="entry name" value="PTS_EIIA_TYPE_2"/>
    <property type="match status" value="1"/>
</dbReference>
<keyword evidence="3" id="KW-0762">Sugar transport</keyword>
<dbReference type="GO" id="GO:0008982">
    <property type="term" value="F:protein-N(PI)-phosphohistidine-sugar phosphotransferase activity"/>
    <property type="evidence" value="ECO:0007669"/>
    <property type="project" value="InterPro"/>
</dbReference>
<evidence type="ECO:0000313" key="7">
    <source>
        <dbReference type="EMBL" id="AUJ23595.1"/>
    </source>
</evidence>
<dbReference type="EMBL" id="JAZHPM010000016">
    <property type="protein sequence ID" value="MEF2292391.1"/>
    <property type="molecule type" value="Genomic_DNA"/>
</dbReference>
<dbReference type="GO" id="GO:0016020">
    <property type="term" value="C:membrane"/>
    <property type="evidence" value="ECO:0007669"/>
    <property type="project" value="InterPro"/>
</dbReference>
<keyword evidence="4 8" id="KW-0808">Transferase</keyword>
<dbReference type="EMBL" id="CP018622">
    <property type="protein sequence ID" value="AUJ23595.1"/>
    <property type="molecule type" value="Genomic_DNA"/>
</dbReference>
<organism evidence="7 9">
    <name type="scientific">Virgibacillus dokdonensis</name>
    <dbReference type="NCBI Taxonomy" id="302167"/>
    <lineage>
        <taxon>Bacteria</taxon>
        <taxon>Bacillati</taxon>
        <taxon>Bacillota</taxon>
        <taxon>Bacilli</taxon>
        <taxon>Bacillales</taxon>
        <taxon>Bacillaceae</taxon>
        <taxon>Virgibacillus</taxon>
    </lineage>
</organism>
<evidence type="ECO:0000256" key="2">
    <source>
        <dbReference type="ARBA" id="ARBA00022553"/>
    </source>
</evidence>
<dbReference type="CDD" id="cd00211">
    <property type="entry name" value="PTS_IIA_fru"/>
    <property type="match status" value="1"/>
</dbReference>
<keyword evidence="10" id="KW-1185">Reference proteome</keyword>
<evidence type="ECO:0000313" key="8">
    <source>
        <dbReference type="EMBL" id="MEF2292391.1"/>
    </source>
</evidence>
<sequence length="153" mass="17379">MKNTELINEELIEIESNATTKEEALFEVATIAYNAGRVTNKEFYYTCLLDRERESTTGFGNGFAIPHAKEDIVKEPTIIVVRLNNEVSWNSLDNKPVKMLVALAIPEKYKGITHLKLLANLSENLLEEEFRKQLLYATNKEGLCVTIKKIMEG</sequence>
<dbReference type="PANTHER" id="PTHR47738">
    <property type="entry name" value="PTS SYSTEM FRUCTOSE-LIKE EIIA COMPONENT-RELATED"/>
    <property type="match status" value="1"/>
</dbReference>
<proteinExistence type="predicted"/>
<dbReference type="GO" id="GO:0009401">
    <property type="term" value="P:phosphoenolpyruvate-dependent sugar phosphotransferase system"/>
    <property type="evidence" value="ECO:0007669"/>
    <property type="project" value="UniProtKB-KW"/>
</dbReference>
<dbReference type="RefSeq" id="WP_164085295.1">
    <property type="nucleotide sequence ID" value="NZ_CP018622.1"/>
</dbReference>
<evidence type="ECO:0000256" key="4">
    <source>
        <dbReference type="ARBA" id="ARBA00022679"/>
    </source>
</evidence>
<dbReference type="KEGG" id="vpn:A21D_00482"/>
<evidence type="ECO:0000256" key="3">
    <source>
        <dbReference type="ARBA" id="ARBA00022597"/>
    </source>
</evidence>
<dbReference type="Gene3D" id="3.40.930.10">
    <property type="entry name" value="Mannitol-specific EII, Chain A"/>
    <property type="match status" value="1"/>
</dbReference>
<keyword evidence="2" id="KW-0597">Phosphoprotein</keyword>
<dbReference type="InterPro" id="IPR051541">
    <property type="entry name" value="PTS_SugarTrans_NitroReg"/>
</dbReference>
<dbReference type="InterPro" id="IPR004715">
    <property type="entry name" value="PTS_IIA_fruc"/>
</dbReference>
<feature type="domain" description="PTS EIIA type-2" evidence="6">
    <location>
        <begin position="5"/>
        <end position="153"/>
    </location>
</feature>
<dbReference type="InterPro" id="IPR016152">
    <property type="entry name" value="PTrfase/Anion_transptr"/>
</dbReference>
<keyword evidence="1" id="KW-0813">Transport</keyword>
<reference evidence="7" key="1">
    <citation type="submission" date="2016-11" db="EMBL/GenBank/DDBJ databases">
        <title>Complete genome sequence of Virgibacillus dokdonensis 21D, a halophilic bacterium isolated from the deep hypersaline anoxic basin Discovery in the Mediterranean Sea.</title>
        <authorList>
            <person name="Zeaiter Z."/>
            <person name="Booth J.M."/>
            <person name="Prosdocimi E.M."/>
            <person name="Mapelli F."/>
            <person name="Fusi M."/>
            <person name="Daffonchio D."/>
            <person name="Borin S."/>
            <person name="Crotti E."/>
        </authorList>
    </citation>
    <scope>NUCLEOTIDE SEQUENCE</scope>
    <source>
        <strain evidence="7">21D</strain>
    </source>
</reference>
<evidence type="ECO:0000256" key="5">
    <source>
        <dbReference type="ARBA" id="ARBA00022683"/>
    </source>
</evidence>
<dbReference type="InterPro" id="IPR002178">
    <property type="entry name" value="PTS_EIIA_type-2_dom"/>
</dbReference>
<evidence type="ECO:0000313" key="10">
    <source>
        <dbReference type="Proteomes" id="UP001356080"/>
    </source>
</evidence>
<dbReference type="AlphaFoldDB" id="A0A2K9IVV9"/>
<dbReference type="Proteomes" id="UP000234237">
    <property type="component" value="Chromosome"/>
</dbReference>
<accession>A0A2K9IVV9</accession>
<keyword evidence="5" id="KW-0598">Phosphotransferase system</keyword>
<protein>
    <submittedName>
        <fullName evidence="8">Fructose PTS transporter subunit IIA</fullName>
        <ecNumber evidence="8">2.7.1.202</ecNumber>
    </submittedName>
    <submittedName>
        <fullName evidence="7">PTS system fructose-specific EIIABC component</fullName>
    </submittedName>
</protein>
<evidence type="ECO:0000313" key="9">
    <source>
        <dbReference type="Proteomes" id="UP000234237"/>
    </source>
</evidence>
<name>A0A2K9IVV9_9BACI</name>
<evidence type="ECO:0000256" key="1">
    <source>
        <dbReference type="ARBA" id="ARBA00022448"/>
    </source>
</evidence>
<dbReference type="Pfam" id="PF00359">
    <property type="entry name" value="PTS_EIIA_2"/>
    <property type="match status" value="1"/>
</dbReference>
<gene>
    <name evidence="7" type="primary">fruA_2</name>
    <name evidence="7" type="ORF">A21D_00482</name>
    <name evidence="8" type="ORF">V2W34_10290</name>
</gene>